<evidence type="ECO:0000313" key="2">
    <source>
        <dbReference type="Proteomes" id="UP001262032"/>
    </source>
</evidence>
<comment type="caution">
    <text evidence="1">The sequence shown here is derived from an EMBL/GenBank/DDBJ whole genome shotgun (WGS) entry which is preliminary data.</text>
</comment>
<protein>
    <submittedName>
        <fullName evidence="1">Uncharacterized protein</fullName>
    </submittedName>
</protein>
<reference evidence="1" key="1">
    <citation type="submission" date="2023-07" db="EMBL/GenBank/DDBJ databases">
        <title>Sorghum-associated microbial communities from plants grown in Nebraska, USA.</title>
        <authorList>
            <person name="Schachtman D."/>
        </authorList>
    </citation>
    <scope>NUCLEOTIDE SEQUENCE</scope>
    <source>
        <strain evidence="1">BE261</strain>
    </source>
</reference>
<evidence type="ECO:0000313" key="1">
    <source>
        <dbReference type="EMBL" id="MDR7163821.1"/>
    </source>
</evidence>
<gene>
    <name evidence="1" type="ORF">J2X12_001836</name>
</gene>
<name>A0AAW8N9X8_PSEOX</name>
<organism evidence="1 2">
    <name type="scientific">Pseudarthrobacter oxydans</name>
    <name type="common">Arthrobacter oxydans</name>
    <dbReference type="NCBI Taxonomy" id="1671"/>
    <lineage>
        <taxon>Bacteria</taxon>
        <taxon>Bacillati</taxon>
        <taxon>Actinomycetota</taxon>
        <taxon>Actinomycetes</taxon>
        <taxon>Micrococcales</taxon>
        <taxon>Micrococcaceae</taxon>
        <taxon>Pseudarthrobacter</taxon>
    </lineage>
</organism>
<sequence length="30" mass="2971">MNVATGPPGATCPRYATADTVDTAGAVHII</sequence>
<proteinExistence type="predicted"/>
<accession>A0AAW8N9X8</accession>
<dbReference type="EMBL" id="JAVDWN010000005">
    <property type="protein sequence ID" value="MDR7163821.1"/>
    <property type="molecule type" value="Genomic_DNA"/>
</dbReference>
<dbReference type="Proteomes" id="UP001262032">
    <property type="component" value="Unassembled WGS sequence"/>
</dbReference>
<dbReference type="AlphaFoldDB" id="A0AAW8N9X8"/>